<reference evidence="1" key="1">
    <citation type="journal article" date="2015" name="Nature">
        <title>Complex archaea that bridge the gap between prokaryotes and eukaryotes.</title>
        <authorList>
            <person name="Spang A."/>
            <person name="Saw J.H."/>
            <person name="Jorgensen S.L."/>
            <person name="Zaremba-Niedzwiedzka K."/>
            <person name="Martijn J."/>
            <person name="Lind A.E."/>
            <person name="van Eijk R."/>
            <person name="Schleper C."/>
            <person name="Guy L."/>
            <person name="Ettema T.J."/>
        </authorList>
    </citation>
    <scope>NUCLEOTIDE SEQUENCE</scope>
</reference>
<proteinExistence type="predicted"/>
<protein>
    <submittedName>
        <fullName evidence="1">Uncharacterized protein</fullName>
    </submittedName>
</protein>
<sequence length="155" mass="17242">MNVPVIRKWVEALRSGLYKQGTTVLKILPTGQRKLTRFCCLGVLCDLYEQETGNKLDWQSEHFCEKNWLGVCESSLGGVTTITLPDVVRNWAGLSNNDPYVYLTKTEKEIAGGSTETLAELNDAGVKFKSIARAIEVTFLNEADSGMLSQSQYDN</sequence>
<evidence type="ECO:0000313" key="1">
    <source>
        <dbReference type="EMBL" id="KKM24113.1"/>
    </source>
</evidence>
<dbReference type="EMBL" id="LAZR01012992">
    <property type="protein sequence ID" value="KKM24113.1"/>
    <property type="molecule type" value="Genomic_DNA"/>
</dbReference>
<name>A0A0F9KPY3_9ZZZZ</name>
<gene>
    <name evidence="1" type="ORF">LCGC14_1608420</name>
</gene>
<accession>A0A0F9KPY3</accession>
<dbReference type="AlphaFoldDB" id="A0A0F9KPY3"/>
<comment type="caution">
    <text evidence="1">The sequence shown here is derived from an EMBL/GenBank/DDBJ whole genome shotgun (WGS) entry which is preliminary data.</text>
</comment>
<organism evidence="1">
    <name type="scientific">marine sediment metagenome</name>
    <dbReference type="NCBI Taxonomy" id="412755"/>
    <lineage>
        <taxon>unclassified sequences</taxon>
        <taxon>metagenomes</taxon>
        <taxon>ecological metagenomes</taxon>
    </lineage>
</organism>